<evidence type="ECO:0000313" key="2">
    <source>
        <dbReference type="Proteomes" id="UP000828390"/>
    </source>
</evidence>
<accession>A0A9D4QMQ4</accession>
<proteinExistence type="predicted"/>
<dbReference type="EMBL" id="JAIWYP010000004">
    <property type="protein sequence ID" value="KAH3836639.1"/>
    <property type="molecule type" value="Genomic_DNA"/>
</dbReference>
<evidence type="ECO:0000313" key="1">
    <source>
        <dbReference type="EMBL" id="KAH3836639.1"/>
    </source>
</evidence>
<reference evidence="1" key="1">
    <citation type="journal article" date="2019" name="bioRxiv">
        <title>The Genome of the Zebra Mussel, Dreissena polymorpha: A Resource for Invasive Species Research.</title>
        <authorList>
            <person name="McCartney M.A."/>
            <person name="Auch B."/>
            <person name="Kono T."/>
            <person name="Mallez S."/>
            <person name="Zhang Y."/>
            <person name="Obille A."/>
            <person name="Becker A."/>
            <person name="Abrahante J.E."/>
            <person name="Garbe J."/>
            <person name="Badalamenti J.P."/>
            <person name="Herman A."/>
            <person name="Mangelson H."/>
            <person name="Liachko I."/>
            <person name="Sullivan S."/>
            <person name="Sone E.D."/>
            <person name="Koren S."/>
            <person name="Silverstein K.A.T."/>
            <person name="Beckman K.B."/>
            <person name="Gohl D.M."/>
        </authorList>
    </citation>
    <scope>NUCLEOTIDE SEQUENCE</scope>
    <source>
        <strain evidence="1">Duluth1</strain>
        <tissue evidence="1">Whole animal</tissue>
    </source>
</reference>
<gene>
    <name evidence="1" type="ORF">DPMN_110010</name>
</gene>
<protein>
    <submittedName>
        <fullName evidence="1">Uncharacterized protein</fullName>
    </submittedName>
</protein>
<name>A0A9D4QMQ4_DREPO</name>
<keyword evidence="2" id="KW-1185">Reference proteome</keyword>
<dbReference type="OrthoDB" id="6162662at2759"/>
<dbReference type="Proteomes" id="UP000828390">
    <property type="component" value="Unassembled WGS sequence"/>
</dbReference>
<dbReference type="AlphaFoldDB" id="A0A9D4QMQ4"/>
<organism evidence="1 2">
    <name type="scientific">Dreissena polymorpha</name>
    <name type="common">Zebra mussel</name>
    <name type="synonym">Mytilus polymorpha</name>
    <dbReference type="NCBI Taxonomy" id="45954"/>
    <lineage>
        <taxon>Eukaryota</taxon>
        <taxon>Metazoa</taxon>
        <taxon>Spiralia</taxon>
        <taxon>Lophotrochozoa</taxon>
        <taxon>Mollusca</taxon>
        <taxon>Bivalvia</taxon>
        <taxon>Autobranchia</taxon>
        <taxon>Heteroconchia</taxon>
        <taxon>Euheterodonta</taxon>
        <taxon>Imparidentia</taxon>
        <taxon>Neoheterodontei</taxon>
        <taxon>Myida</taxon>
        <taxon>Dreissenoidea</taxon>
        <taxon>Dreissenidae</taxon>
        <taxon>Dreissena</taxon>
    </lineage>
</organism>
<sequence length="432" mass="48768">MEENENIKLPNGYYSTRTAVQHLTDDLIHADHKINLSHGGGTTDVPKKIDSSVSAFMDTLQTMSLENMMEDENETDNLENSSDDEADALCASNVLDKRIDPSQKHIPEDYVDGSPRTLPSATRGIFFKSEPKPYQKSVILIPHADQTDTKAGDYFGATLYTYTRPSGKKYKFQYQHLLKDITDGHPAKKMRISEEDELVMIDKTFTPDLNHTEVLNSFHHEVKVDGKTRFCLVLRQIDKKKSSMDWYETSAILHPDPISHHQDASPIAEQVECVKLGPNPKPKRLPPKQIVFSIYDCSLYMFIDQSGIHGVPIERDDDSIYVNKIVEVLFNPLRCKAALYGMDGTSYVQVDDQSNIRISGESMCTWFGCKTQGSTNEFYVDGLFLSFDKIEKNFVMSSSNGGPNCATYTPKDVKRVSGSDHPECLFLSYDKI</sequence>
<reference evidence="1" key="2">
    <citation type="submission" date="2020-11" db="EMBL/GenBank/DDBJ databases">
        <authorList>
            <person name="McCartney M.A."/>
            <person name="Auch B."/>
            <person name="Kono T."/>
            <person name="Mallez S."/>
            <person name="Becker A."/>
            <person name="Gohl D.M."/>
            <person name="Silverstein K.A.T."/>
            <person name="Koren S."/>
            <person name="Bechman K.B."/>
            <person name="Herman A."/>
            <person name="Abrahante J.E."/>
            <person name="Garbe J."/>
        </authorList>
    </citation>
    <scope>NUCLEOTIDE SEQUENCE</scope>
    <source>
        <strain evidence="1">Duluth1</strain>
        <tissue evidence="1">Whole animal</tissue>
    </source>
</reference>
<comment type="caution">
    <text evidence="1">The sequence shown here is derived from an EMBL/GenBank/DDBJ whole genome shotgun (WGS) entry which is preliminary data.</text>
</comment>